<feature type="domain" description="Glycine zipper 2TM" evidence="7">
    <location>
        <begin position="63"/>
        <end position="103"/>
    </location>
</feature>
<dbReference type="PROSITE" id="PS51257">
    <property type="entry name" value="PROKAR_LIPOPROTEIN"/>
    <property type="match status" value="1"/>
</dbReference>
<evidence type="ECO:0000256" key="3">
    <source>
        <dbReference type="ARBA" id="ARBA00023136"/>
    </source>
</evidence>
<gene>
    <name evidence="8" type="ORF">Azoinq_08880</name>
</gene>
<organism evidence="8 9">
    <name type="scientific">Azospira inquinata</name>
    <dbReference type="NCBI Taxonomy" id="2785627"/>
    <lineage>
        <taxon>Bacteria</taxon>
        <taxon>Pseudomonadati</taxon>
        <taxon>Pseudomonadota</taxon>
        <taxon>Betaproteobacteria</taxon>
        <taxon>Rhodocyclales</taxon>
        <taxon>Rhodocyclaceae</taxon>
        <taxon>Azospira</taxon>
    </lineage>
</organism>
<dbReference type="Pfam" id="PF05433">
    <property type="entry name" value="Rick_17kDa_Anti"/>
    <property type="match status" value="1"/>
</dbReference>
<name>A0A975XTQ9_9RHOO</name>
<evidence type="ECO:0000313" key="9">
    <source>
        <dbReference type="Proteomes" id="UP000683428"/>
    </source>
</evidence>
<accession>A0A975XTQ9</accession>
<keyword evidence="5" id="KW-0449">Lipoprotein</keyword>
<evidence type="ECO:0000256" key="6">
    <source>
        <dbReference type="SAM" id="SignalP"/>
    </source>
</evidence>
<proteinExistence type="predicted"/>
<dbReference type="AlphaFoldDB" id="A0A975XTQ9"/>
<feature type="signal peptide" evidence="6">
    <location>
        <begin position="1"/>
        <end position="26"/>
    </location>
</feature>
<dbReference type="Proteomes" id="UP000683428">
    <property type="component" value="Chromosome"/>
</dbReference>
<comment type="subcellular location">
    <subcellularLocation>
        <location evidence="1">Cell outer membrane</location>
        <topology evidence="1">Lipid-anchor</topology>
    </subcellularLocation>
</comment>
<evidence type="ECO:0000256" key="2">
    <source>
        <dbReference type="ARBA" id="ARBA00022729"/>
    </source>
</evidence>
<evidence type="ECO:0000256" key="1">
    <source>
        <dbReference type="ARBA" id="ARBA00004459"/>
    </source>
</evidence>
<protein>
    <submittedName>
        <fullName evidence="8">Glycine zipper 2TM domain-containing protein</fullName>
    </submittedName>
</protein>
<evidence type="ECO:0000256" key="4">
    <source>
        <dbReference type="ARBA" id="ARBA00023139"/>
    </source>
</evidence>
<keyword evidence="2 6" id="KW-0732">Signal</keyword>
<sequence>MNTLSRRPSLVLALMAALTLAGCATSQSGDVYSRDQAQQEMTVRMGVVESVRQVTIEGTRSGVGTVAGAAIGGVAGSNVGEGKGSTVAAILGAVAGGLAGSALENKTTGKAGLEITVRLDNGQYTAIVQEATGEAFAPGEKVRILSGNGTSRVTH</sequence>
<keyword evidence="4" id="KW-0564">Palmitate</keyword>
<reference evidence="8" key="1">
    <citation type="submission" date="2020-11" db="EMBL/GenBank/DDBJ databases">
        <title>Azospira inquinata sp. nov.</title>
        <authorList>
            <person name="Moe W.M."/>
            <person name="Mikes M.C."/>
        </authorList>
    </citation>
    <scope>NUCLEOTIDE SEQUENCE</scope>
    <source>
        <strain evidence="8">Azo-3</strain>
    </source>
</reference>
<dbReference type="RefSeq" id="WP_216129887.1">
    <property type="nucleotide sequence ID" value="NZ_CP064782.1"/>
</dbReference>
<dbReference type="GO" id="GO:0009279">
    <property type="term" value="C:cell outer membrane"/>
    <property type="evidence" value="ECO:0007669"/>
    <property type="project" value="UniProtKB-SubCell"/>
</dbReference>
<feature type="chain" id="PRO_5037630033" evidence="6">
    <location>
        <begin position="27"/>
        <end position="155"/>
    </location>
</feature>
<dbReference type="InterPro" id="IPR051407">
    <property type="entry name" value="Bact_OM_lipoprot/Surf_antigen"/>
</dbReference>
<dbReference type="PANTHER" id="PTHR35603">
    <property type="match status" value="1"/>
</dbReference>
<evidence type="ECO:0000313" key="8">
    <source>
        <dbReference type="EMBL" id="QWT47989.1"/>
    </source>
</evidence>
<dbReference type="PANTHER" id="PTHR35603:SF1">
    <property type="entry name" value="OUTER MEMBRANE LIPOPROTEIN SLYB"/>
    <property type="match status" value="1"/>
</dbReference>
<evidence type="ECO:0000256" key="5">
    <source>
        <dbReference type="ARBA" id="ARBA00023288"/>
    </source>
</evidence>
<dbReference type="KEGG" id="aiq:Azoinq_08880"/>
<keyword evidence="9" id="KW-1185">Reference proteome</keyword>
<dbReference type="EMBL" id="CP064782">
    <property type="protein sequence ID" value="QWT47989.1"/>
    <property type="molecule type" value="Genomic_DNA"/>
</dbReference>
<keyword evidence="3" id="KW-0472">Membrane</keyword>
<dbReference type="InterPro" id="IPR008816">
    <property type="entry name" value="Gly_zipper_2TM_dom"/>
</dbReference>
<evidence type="ECO:0000259" key="7">
    <source>
        <dbReference type="Pfam" id="PF05433"/>
    </source>
</evidence>